<proteinExistence type="predicted"/>
<accession>A0ABN1BPX8</accession>
<gene>
    <name evidence="1" type="ORF">GCM10008986_33040</name>
</gene>
<organism evidence="1 2">
    <name type="scientific">Salinibacillus aidingensis</name>
    <dbReference type="NCBI Taxonomy" id="237684"/>
    <lineage>
        <taxon>Bacteria</taxon>
        <taxon>Bacillati</taxon>
        <taxon>Bacillota</taxon>
        <taxon>Bacilli</taxon>
        <taxon>Bacillales</taxon>
        <taxon>Bacillaceae</taxon>
        <taxon>Salinibacillus</taxon>
    </lineage>
</organism>
<name>A0ABN1BPX8_9BACI</name>
<comment type="caution">
    <text evidence="1">The sequence shown here is derived from an EMBL/GenBank/DDBJ whole genome shotgun (WGS) entry which is preliminary data.</text>
</comment>
<dbReference type="EMBL" id="BAAADO010000009">
    <property type="protein sequence ID" value="GAA0502797.1"/>
    <property type="molecule type" value="Genomic_DNA"/>
</dbReference>
<protein>
    <submittedName>
        <fullName evidence="1">Uncharacterized protein</fullName>
    </submittedName>
</protein>
<sequence>MAMEGILLMTAWAWEPQLDIRRAEATDQVMRDKTKTWSGMVLATQWLWLISALT</sequence>
<evidence type="ECO:0000313" key="2">
    <source>
        <dbReference type="Proteomes" id="UP001500880"/>
    </source>
</evidence>
<reference evidence="1 2" key="1">
    <citation type="journal article" date="2019" name="Int. J. Syst. Evol. Microbiol.">
        <title>The Global Catalogue of Microorganisms (GCM) 10K type strain sequencing project: providing services to taxonomists for standard genome sequencing and annotation.</title>
        <authorList>
            <consortium name="The Broad Institute Genomics Platform"/>
            <consortium name="The Broad Institute Genome Sequencing Center for Infectious Disease"/>
            <person name="Wu L."/>
            <person name="Ma J."/>
        </authorList>
    </citation>
    <scope>NUCLEOTIDE SEQUENCE [LARGE SCALE GENOMIC DNA]</scope>
    <source>
        <strain evidence="1 2">JCM 12389</strain>
    </source>
</reference>
<evidence type="ECO:0000313" key="1">
    <source>
        <dbReference type="EMBL" id="GAA0502797.1"/>
    </source>
</evidence>
<dbReference type="Proteomes" id="UP001500880">
    <property type="component" value="Unassembled WGS sequence"/>
</dbReference>
<keyword evidence="2" id="KW-1185">Reference proteome</keyword>